<evidence type="ECO:0000256" key="1">
    <source>
        <dbReference type="SAM" id="MobiDB-lite"/>
    </source>
</evidence>
<organism evidence="2 3">
    <name type="scientific">Panicum miliaceum</name>
    <name type="common">Proso millet</name>
    <name type="synonym">Broomcorn millet</name>
    <dbReference type="NCBI Taxonomy" id="4540"/>
    <lineage>
        <taxon>Eukaryota</taxon>
        <taxon>Viridiplantae</taxon>
        <taxon>Streptophyta</taxon>
        <taxon>Embryophyta</taxon>
        <taxon>Tracheophyta</taxon>
        <taxon>Spermatophyta</taxon>
        <taxon>Magnoliopsida</taxon>
        <taxon>Liliopsida</taxon>
        <taxon>Poales</taxon>
        <taxon>Poaceae</taxon>
        <taxon>PACMAD clade</taxon>
        <taxon>Panicoideae</taxon>
        <taxon>Panicodae</taxon>
        <taxon>Paniceae</taxon>
        <taxon>Panicinae</taxon>
        <taxon>Panicum</taxon>
        <taxon>Panicum sect. Panicum</taxon>
    </lineage>
</organism>
<dbReference type="PANTHER" id="PTHR33621:SF2">
    <property type="entry name" value="RIBOSOMAL L1 DOMAIN-CONTAINING PROTEIN"/>
    <property type="match status" value="1"/>
</dbReference>
<evidence type="ECO:0000313" key="2">
    <source>
        <dbReference type="EMBL" id="RLM79450.1"/>
    </source>
</evidence>
<sequence length="418" mass="45196">MEAAAAMDFHALSRRELQALCKRNGVRANMTNAAMAEALQGLTSVDGIDEIGTTLCLPRPGGSAMKSAVKMAQLAEEEQQHGSPLPRGRRVSVKSPEAIRMDVEEGEDEMKRDLVKEIVRTPGVALRSTSRRARGTPAPLPTPVPVSSARATTMRAPARKAEEVAPTPATLRRSQRTAARKAAAPVEEEQPAEDVSAAKRATRSTKSRMTMALDQEEEVVAAASKEEEKVQQEEPKAFASDVQCDDPDKDEVTKLLEGHNKEEEAEEGQEVPLDKMEEAMVVMEEEATKPQEGIVEEKEPILGVLSKSEASEPVIEKAPDATLEDDEGCAEWSPVTKIADEIDAVIADKEVSVDEEVIKEDGCTITGETDNSPEEILPTAAEEYKTSEDDGLTEAGKEVAKGKRLPLEEVDENACGDC</sequence>
<dbReference type="Proteomes" id="UP000275267">
    <property type="component" value="Unassembled WGS sequence"/>
</dbReference>
<dbReference type="GO" id="GO:0004386">
    <property type="term" value="F:helicase activity"/>
    <property type="evidence" value="ECO:0007669"/>
    <property type="project" value="UniProtKB-KW"/>
</dbReference>
<dbReference type="OrthoDB" id="1916794at2759"/>
<name>A0A3L6QG86_PANMI</name>
<gene>
    <name evidence="2" type="ORF">C2845_PM12G24300</name>
</gene>
<dbReference type="EMBL" id="PQIB02000012">
    <property type="protein sequence ID" value="RLM79450.1"/>
    <property type="molecule type" value="Genomic_DNA"/>
</dbReference>
<feature type="region of interest" description="Disordered" evidence="1">
    <location>
        <begin position="304"/>
        <end position="329"/>
    </location>
</feature>
<keyword evidence="2" id="KW-0547">Nucleotide-binding</keyword>
<feature type="region of interest" description="Disordered" evidence="1">
    <location>
        <begin position="384"/>
        <end position="404"/>
    </location>
</feature>
<proteinExistence type="predicted"/>
<keyword evidence="2" id="KW-0378">Hydrolase</keyword>
<feature type="region of interest" description="Disordered" evidence="1">
    <location>
        <begin position="126"/>
        <end position="251"/>
    </location>
</feature>
<keyword evidence="3" id="KW-1185">Reference proteome</keyword>
<evidence type="ECO:0000313" key="3">
    <source>
        <dbReference type="Proteomes" id="UP000275267"/>
    </source>
</evidence>
<feature type="compositionally biased region" description="Basic and acidic residues" evidence="1">
    <location>
        <begin position="224"/>
        <end position="236"/>
    </location>
</feature>
<feature type="compositionally biased region" description="Basic and acidic residues" evidence="1">
    <location>
        <begin position="395"/>
        <end position="404"/>
    </location>
</feature>
<keyword evidence="2" id="KW-0067">ATP-binding</keyword>
<keyword evidence="2" id="KW-0347">Helicase</keyword>
<accession>A0A3L6QG86</accession>
<comment type="caution">
    <text evidence="2">The sequence shown here is derived from an EMBL/GenBank/DDBJ whole genome shotgun (WGS) entry which is preliminary data.</text>
</comment>
<reference evidence="3" key="1">
    <citation type="journal article" date="2019" name="Nat. Commun.">
        <title>The genome of broomcorn millet.</title>
        <authorList>
            <person name="Zou C."/>
            <person name="Miki D."/>
            <person name="Li D."/>
            <person name="Tang Q."/>
            <person name="Xiao L."/>
            <person name="Rajput S."/>
            <person name="Deng P."/>
            <person name="Jia W."/>
            <person name="Huang R."/>
            <person name="Zhang M."/>
            <person name="Sun Y."/>
            <person name="Hu J."/>
            <person name="Fu X."/>
            <person name="Schnable P.S."/>
            <person name="Li F."/>
            <person name="Zhang H."/>
            <person name="Feng B."/>
            <person name="Zhu X."/>
            <person name="Liu R."/>
            <person name="Schnable J.C."/>
            <person name="Zhu J.-K."/>
            <person name="Zhang H."/>
        </authorList>
    </citation>
    <scope>NUCLEOTIDE SEQUENCE [LARGE SCALE GENOMIC DNA]</scope>
</reference>
<dbReference type="AlphaFoldDB" id="A0A3L6QG86"/>
<dbReference type="PANTHER" id="PTHR33621">
    <property type="entry name" value="ASPARTIC/GLUTAMIC ACID-RICH PROTEIN"/>
    <property type="match status" value="1"/>
</dbReference>
<protein>
    <submittedName>
        <fullName evidence="2">Helicase swr-1</fullName>
    </submittedName>
</protein>